<dbReference type="Proteomes" id="UP000683428">
    <property type="component" value="Chromosome"/>
</dbReference>
<protein>
    <submittedName>
        <fullName evidence="1">DUF3422 domain-containing protein</fullName>
    </submittedName>
</protein>
<sequence>MTAPLPLAEHPLRQRLNDEVHARPPMVLGAEEWISYLAVVHEGTGREAEEAHLHRLCNLLGARLCPVIHGDHWVMEAGELRLKWERHNEFSGYTFFLARRPEHGPDTTALAALPQDWLGAIPGSLMVATHLEFRPATEGALDAALAALSQESDTVVAAAVADGAAWVLSDFRLKEGFSRYLVLDRHLQHRQAGRTVQRLLEIETYRVMALLAFPMAKEVGRFLAQAEEELAQLMDGMGDTTSTEEERQLLNRLTRLAAEVERSVSRSAYRFGAAEAYYALVQQRIHDLREQRVDGYPPIKEFMERRLAPAINTCLSIARRQNDLSTRIARKSALLRTRVDIELEKQNQLLLAQMNRRSRLQLRLQETVEGLSVVAITYYASQLVTYLAKGLKAATGNGLEPEIVTAVAIPVIAATVFWGMARMRKALAASEDHGEH</sequence>
<dbReference type="AlphaFoldDB" id="A0A975XVE7"/>
<keyword evidence="2" id="KW-1185">Reference proteome</keyword>
<name>A0A975XVE7_9RHOO</name>
<organism evidence="1 2">
    <name type="scientific">Azospira inquinata</name>
    <dbReference type="NCBI Taxonomy" id="2785627"/>
    <lineage>
        <taxon>Bacteria</taxon>
        <taxon>Pseudomonadati</taxon>
        <taxon>Pseudomonadota</taxon>
        <taxon>Betaproteobacteria</taxon>
        <taxon>Rhodocyclales</taxon>
        <taxon>Rhodocyclaceae</taxon>
        <taxon>Azospira</taxon>
    </lineage>
</organism>
<evidence type="ECO:0000313" key="1">
    <source>
        <dbReference type="EMBL" id="QWT49773.1"/>
    </source>
</evidence>
<evidence type="ECO:0000313" key="2">
    <source>
        <dbReference type="Proteomes" id="UP000683428"/>
    </source>
</evidence>
<dbReference type="KEGG" id="aiq:Azoinq_03935"/>
<proteinExistence type="predicted"/>
<dbReference type="InterPro" id="IPR021830">
    <property type="entry name" value="DUF3422"/>
</dbReference>
<accession>A0A975XVE7</accession>
<dbReference type="RefSeq" id="WP_216125681.1">
    <property type="nucleotide sequence ID" value="NZ_CP064782.1"/>
</dbReference>
<dbReference type="EMBL" id="CP064782">
    <property type="protein sequence ID" value="QWT49773.1"/>
    <property type="molecule type" value="Genomic_DNA"/>
</dbReference>
<gene>
    <name evidence="1" type="ORF">Azoinq_03935</name>
</gene>
<dbReference type="Pfam" id="PF11902">
    <property type="entry name" value="DUF3422"/>
    <property type="match status" value="1"/>
</dbReference>
<reference evidence="1" key="1">
    <citation type="submission" date="2020-11" db="EMBL/GenBank/DDBJ databases">
        <title>Azospira inquinata sp. nov.</title>
        <authorList>
            <person name="Moe W.M."/>
            <person name="Mikes M.C."/>
        </authorList>
    </citation>
    <scope>NUCLEOTIDE SEQUENCE</scope>
    <source>
        <strain evidence="1">Azo-3</strain>
    </source>
</reference>